<accession>A0A1R3G8Z6</accession>
<evidence type="ECO:0000313" key="2">
    <source>
        <dbReference type="Proteomes" id="UP000187203"/>
    </source>
</evidence>
<dbReference type="AlphaFoldDB" id="A0A1R3G8Z6"/>
<sequence length="32" mass="3381">MGSNKAPKPDGLTAGFFKTYWHIVGDSAIATV</sequence>
<protein>
    <submittedName>
        <fullName evidence="1">Uncharacterized protein</fullName>
    </submittedName>
</protein>
<organism evidence="1 2">
    <name type="scientific">Corchorus olitorius</name>
    <dbReference type="NCBI Taxonomy" id="93759"/>
    <lineage>
        <taxon>Eukaryota</taxon>
        <taxon>Viridiplantae</taxon>
        <taxon>Streptophyta</taxon>
        <taxon>Embryophyta</taxon>
        <taxon>Tracheophyta</taxon>
        <taxon>Spermatophyta</taxon>
        <taxon>Magnoliopsida</taxon>
        <taxon>eudicotyledons</taxon>
        <taxon>Gunneridae</taxon>
        <taxon>Pentapetalae</taxon>
        <taxon>rosids</taxon>
        <taxon>malvids</taxon>
        <taxon>Malvales</taxon>
        <taxon>Malvaceae</taxon>
        <taxon>Grewioideae</taxon>
        <taxon>Apeibeae</taxon>
        <taxon>Corchorus</taxon>
    </lineage>
</organism>
<reference evidence="2" key="1">
    <citation type="submission" date="2013-09" db="EMBL/GenBank/DDBJ databases">
        <title>Corchorus olitorius genome sequencing.</title>
        <authorList>
            <person name="Alam M."/>
            <person name="Haque M.S."/>
            <person name="Islam M.S."/>
            <person name="Emdad E.M."/>
            <person name="Islam M.M."/>
            <person name="Ahmed B."/>
            <person name="Halim A."/>
            <person name="Hossen Q.M.M."/>
            <person name="Hossain M.Z."/>
            <person name="Ahmed R."/>
            <person name="Khan M.M."/>
            <person name="Islam R."/>
            <person name="Rashid M.M."/>
            <person name="Khan S.A."/>
            <person name="Rahman M.S."/>
            <person name="Alam M."/>
            <person name="Yahiya A.S."/>
            <person name="Khan M.S."/>
            <person name="Azam M.S."/>
            <person name="Haque T."/>
            <person name="Lashkar M.Z.H."/>
            <person name="Akhand A.I."/>
            <person name="Morshed G."/>
            <person name="Roy S."/>
            <person name="Uddin K.S."/>
            <person name="Rabeya T."/>
            <person name="Hossain A.S."/>
            <person name="Chowdhury A."/>
            <person name="Snigdha A.R."/>
            <person name="Mortoza M.S."/>
            <person name="Matin S.A."/>
            <person name="Hoque S.M.E."/>
            <person name="Islam M.K."/>
            <person name="Roy D.K."/>
            <person name="Haider R."/>
            <person name="Moosa M.M."/>
            <person name="Elias S.M."/>
            <person name="Hasan A.M."/>
            <person name="Jahan S."/>
            <person name="Shafiuddin M."/>
            <person name="Mahmood N."/>
            <person name="Shommy N.S."/>
        </authorList>
    </citation>
    <scope>NUCLEOTIDE SEQUENCE [LARGE SCALE GENOMIC DNA]</scope>
    <source>
        <strain evidence="2">cv. O-4</strain>
    </source>
</reference>
<dbReference type="EMBL" id="AWUE01023219">
    <property type="protein sequence ID" value="OMO54562.1"/>
    <property type="molecule type" value="Genomic_DNA"/>
</dbReference>
<dbReference type="Proteomes" id="UP000187203">
    <property type="component" value="Unassembled WGS sequence"/>
</dbReference>
<proteinExistence type="predicted"/>
<comment type="caution">
    <text evidence="1">The sequence shown here is derived from an EMBL/GenBank/DDBJ whole genome shotgun (WGS) entry which is preliminary data.</text>
</comment>
<evidence type="ECO:0000313" key="1">
    <source>
        <dbReference type="EMBL" id="OMO54562.1"/>
    </source>
</evidence>
<keyword evidence="2" id="KW-1185">Reference proteome</keyword>
<gene>
    <name evidence="1" type="ORF">COLO4_36410</name>
</gene>
<name>A0A1R3G8Z6_9ROSI</name>